<sequence>MHAHEYLGLSSTSGCSSLQEAQGFFLERVIMAMKSSMSTKPSRFLSIFFTISLQSSRLQLSPSLCSTCITSSALILPSPSWSNTKNARRMSPSGTPLLCTSMNSSKSM</sequence>
<accession>A0A0P0XMT2</accession>
<name>A0A0P0XMT2_ORYSJ</name>
<dbReference type="Gramene" id="Os09t0458600-01">
    <property type="protein sequence ID" value="Os09t0458600-01"/>
    <property type="gene ID" value="Os09g0458600"/>
</dbReference>
<dbReference type="OMA" id="MHAHEYL"/>
<dbReference type="EMBL" id="AP008215">
    <property type="protein sequence ID" value="BAF25292.1"/>
    <property type="molecule type" value="Genomic_DNA"/>
</dbReference>
<evidence type="ECO:0000313" key="1">
    <source>
        <dbReference type="EMBL" id="BAF25292.1"/>
    </source>
</evidence>
<organism evidence="1 2">
    <name type="scientific">Oryza sativa subsp. japonica</name>
    <name type="common">Rice</name>
    <dbReference type="NCBI Taxonomy" id="39947"/>
    <lineage>
        <taxon>Eukaryota</taxon>
        <taxon>Viridiplantae</taxon>
        <taxon>Streptophyta</taxon>
        <taxon>Embryophyta</taxon>
        <taxon>Tracheophyta</taxon>
        <taxon>Spermatophyta</taxon>
        <taxon>Magnoliopsida</taxon>
        <taxon>Liliopsida</taxon>
        <taxon>Poales</taxon>
        <taxon>Poaceae</taxon>
        <taxon>BOP clade</taxon>
        <taxon>Oryzoideae</taxon>
        <taxon>Oryzeae</taxon>
        <taxon>Oryzinae</taxon>
        <taxon>Oryza</taxon>
        <taxon>Oryza sativa</taxon>
    </lineage>
</organism>
<evidence type="ECO:0000313" key="2">
    <source>
        <dbReference type="Proteomes" id="UP000000763"/>
    </source>
</evidence>
<protein>
    <submittedName>
        <fullName evidence="1">Os09g0458600 protein</fullName>
    </submittedName>
</protein>
<proteinExistence type="predicted"/>
<reference evidence="2" key="2">
    <citation type="journal article" date="2008" name="Nucleic Acids Res.">
        <title>The rice annotation project database (RAP-DB): 2008 update.</title>
        <authorList>
            <consortium name="The rice annotation project (RAP)"/>
        </authorList>
    </citation>
    <scope>GENOME REANNOTATION</scope>
    <source>
        <strain evidence="2">cv. Nipponbare</strain>
    </source>
</reference>
<dbReference type="KEGG" id="dosa:Os09g0458600"/>
<dbReference type="Proteomes" id="UP000000763">
    <property type="component" value="Chromosome 9"/>
</dbReference>
<dbReference type="AlphaFoldDB" id="A0A0P0XMT2"/>
<reference evidence="1 2" key="1">
    <citation type="journal article" date="2005" name="Nature">
        <title>The map-based sequence of the rice genome.</title>
        <authorList>
            <consortium name="International rice genome sequencing project (IRGSP)"/>
            <person name="Matsumoto T."/>
            <person name="Wu J."/>
            <person name="Kanamori H."/>
            <person name="Katayose Y."/>
            <person name="Fujisawa M."/>
            <person name="Namiki N."/>
            <person name="Mizuno H."/>
            <person name="Yamamoto K."/>
            <person name="Antonio B.A."/>
            <person name="Baba T."/>
            <person name="Sakata K."/>
            <person name="Nagamura Y."/>
            <person name="Aoki H."/>
            <person name="Arikawa K."/>
            <person name="Arita K."/>
            <person name="Bito T."/>
            <person name="Chiden Y."/>
            <person name="Fujitsuka N."/>
            <person name="Fukunaka R."/>
            <person name="Hamada M."/>
            <person name="Harada C."/>
            <person name="Hayashi A."/>
            <person name="Hijishita S."/>
            <person name="Honda M."/>
            <person name="Hosokawa S."/>
            <person name="Ichikawa Y."/>
            <person name="Idonuma A."/>
            <person name="Iijima M."/>
            <person name="Ikeda M."/>
            <person name="Ikeno M."/>
            <person name="Ito K."/>
            <person name="Ito S."/>
            <person name="Ito T."/>
            <person name="Ito Y."/>
            <person name="Ito Y."/>
            <person name="Iwabuchi A."/>
            <person name="Kamiya K."/>
            <person name="Karasawa W."/>
            <person name="Kurita K."/>
            <person name="Katagiri S."/>
            <person name="Kikuta A."/>
            <person name="Kobayashi H."/>
            <person name="Kobayashi N."/>
            <person name="Machita K."/>
            <person name="Maehara T."/>
            <person name="Masukawa M."/>
            <person name="Mizubayashi T."/>
            <person name="Mukai Y."/>
            <person name="Nagasaki H."/>
            <person name="Nagata Y."/>
            <person name="Naito S."/>
            <person name="Nakashima M."/>
            <person name="Nakama Y."/>
            <person name="Nakamichi Y."/>
            <person name="Nakamura M."/>
            <person name="Meguro A."/>
            <person name="Negishi M."/>
            <person name="Ohta I."/>
            <person name="Ohta T."/>
            <person name="Okamoto M."/>
            <person name="Ono N."/>
            <person name="Saji S."/>
            <person name="Sakaguchi M."/>
            <person name="Sakai K."/>
            <person name="Shibata M."/>
            <person name="Shimokawa T."/>
            <person name="Song J."/>
            <person name="Takazaki Y."/>
            <person name="Terasawa K."/>
            <person name="Tsugane M."/>
            <person name="Tsuji K."/>
            <person name="Ueda S."/>
            <person name="Waki K."/>
            <person name="Yamagata H."/>
            <person name="Yamamoto M."/>
            <person name="Yamamoto S."/>
            <person name="Yamane H."/>
            <person name="Yoshiki S."/>
            <person name="Yoshihara R."/>
            <person name="Yukawa K."/>
            <person name="Zhong H."/>
            <person name="Yano M."/>
            <person name="Yuan Q."/>
            <person name="Ouyang S."/>
            <person name="Liu J."/>
            <person name="Jones K.M."/>
            <person name="Gansberger K."/>
            <person name="Moffat K."/>
            <person name="Hill J."/>
            <person name="Bera J."/>
            <person name="Fadrosh D."/>
            <person name="Jin S."/>
            <person name="Johri S."/>
            <person name="Kim M."/>
            <person name="Overton L."/>
            <person name="Reardon M."/>
            <person name="Tsitrin T."/>
            <person name="Vuong H."/>
            <person name="Weaver B."/>
            <person name="Ciecko A."/>
            <person name="Tallon L."/>
            <person name="Jackson J."/>
            <person name="Pai G."/>
            <person name="Aken S.V."/>
            <person name="Utterback T."/>
            <person name="Reidmuller S."/>
            <person name="Feldblyum T."/>
            <person name="Hsiao J."/>
            <person name="Zismann V."/>
            <person name="Iobst S."/>
            <person name="de Vazeille A.R."/>
            <person name="Buell C.R."/>
            <person name="Ying K."/>
            <person name="Li Y."/>
            <person name="Lu T."/>
            <person name="Huang Y."/>
            <person name="Zhao Q."/>
            <person name="Feng Q."/>
            <person name="Zhang L."/>
            <person name="Zhu J."/>
            <person name="Weng Q."/>
            <person name="Mu J."/>
            <person name="Lu Y."/>
            <person name="Fan D."/>
            <person name="Liu Y."/>
            <person name="Guan J."/>
            <person name="Zhang Y."/>
            <person name="Yu S."/>
            <person name="Liu X."/>
            <person name="Zhang Y."/>
            <person name="Hong G."/>
            <person name="Han B."/>
            <person name="Choisne N."/>
            <person name="Demange N."/>
            <person name="Orjeda G."/>
            <person name="Samain S."/>
            <person name="Cattolico L."/>
            <person name="Pelletier E."/>
            <person name="Couloux A."/>
            <person name="Segurens B."/>
            <person name="Wincker P."/>
            <person name="D'Hont A."/>
            <person name="Scarpelli C."/>
            <person name="Weissenbach J."/>
            <person name="Salanoubat M."/>
            <person name="Quetier F."/>
            <person name="Yu Y."/>
            <person name="Kim H.R."/>
            <person name="Rambo T."/>
            <person name="Currie J."/>
            <person name="Collura K."/>
            <person name="Luo M."/>
            <person name="Yang T."/>
            <person name="Ammiraju J.S.S."/>
            <person name="Engler F."/>
            <person name="Soderlund C."/>
            <person name="Wing R.A."/>
            <person name="Palmer L.E."/>
            <person name="de la Bastide M."/>
            <person name="Spiegel L."/>
            <person name="Nascimento L."/>
            <person name="Zutavern T."/>
            <person name="O'Shaughnessy A."/>
            <person name="Dike S."/>
            <person name="Dedhia N."/>
            <person name="Preston R."/>
            <person name="Balija V."/>
            <person name="McCombie W.R."/>
            <person name="Chow T."/>
            <person name="Chen H."/>
            <person name="Chung M."/>
            <person name="Chen C."/>
            <person name="Shaw J."/>
            <person name="Wu H."/>
            <person name="Hsiao K."/>
            <person name="Chao Y."/>
            <person name="Chu M."/>
            <person name="Cheng C."/>
            <person name="Hour A."/>
            <person name="Lee P."/>
            <person name="Lin S."/>
            <person name="Lin Y."/>
            <person name="Liou J."/>
            <person name="Liu S."/>
            <person name="Hsing Y."/>
            <person name="Raghuvanshi S."/>
            <person name="Mohanty A."/>
            <person name="Bharti A.K."/>
            <person name="Gaur A."/>
            <person name="Gupta V."/>
            <person name="Kumar D."/>
            <person name="Ravi V."/>
            <person name="Vij S."/>
            <person name="Kapur A."/>
            <person name="Khurana P."/>
            <person name="Khurana P."/>
            <person name="Khurana J.P."/>
            <person name="Tyagi A.K."/>
            <person name="Gaikwad K."/>
            <person name="Singh A."/>
            <person name="Dalal V."/>
            <person name="Srivastava S."/>
            <person name="Dixit A."/>
            <person name="Pal A.K."/>
            <person name="Ghazi I.A."/>
            <person name="Yadav M."/>
            <person name="Pandit A."/>
            <person name="Bhargava A."/>
            <person name="Sureshbabu K."/>
            <person name="Batra K."/>
            <person name="Sharma T.R."/>
            <person name="Mohapatra T."/>
            <person name="Singh N.K."/>
            <person name="Messing J."/>
            <person name="Nelson A.B."/>
            <person name="Fuks G."/>
            <person name="Kavchok S."/>
            <person name="Keizer G."/>
            <person name="Linton E."/>
            <person name="Llaca V."/>
            <person name="Song R."/>
            <person name="Tanyolac B."/>
            <person name="Young S."/>
            <person name="Ho-Il K."/>
            <person name="Hahn J.H."/>
            <person name="Sangsakoo G."/>
            <person name="Vanavichit A."/>
            <person name="de Mattos Luiz.A.T."/>
            <person name="Zimmer P.D."/>
            <person name="Malone G."/>
            <person name="Dellagostin O."/>
            <person name="de Oliveira A.C."/>
            <person name="Bevan M."/>
            <person name="Bancroft I."/>
            <person name="Minx P."/>
            <person name="Cordum H."/>
            <person name="Wilson R."/>
            <person name="Cheng Z."/>
            <person name="Jin W."/>
            <person name="Jiang J."/>
            <person name="Leong S.A."/>
            <person name="Iwama H."/>
            <person name="Gojobori T."/>
            <person name="Itoh T."/>
            <person name="Niimura Y."/>
            <person name="Fujii Y."/>
            <person name="Habara T."/>
            <person name="Sakai H."/>
            <person name="Sato Y."/>
            <person name="Wilson G."/>
            <person name="Kumar K."/>
            <person name="McCouch S."/>
            <person name="Juretic N."/>
            <person name="Hoen D."/>
            <person name="Wright S."/>
            <person name="Bruskiewich R."/>
            <person name="Bureau T."/>
            <person name="Miyao A."/>
            <person name="Hirochika H."/>
            <person name="Nishikawa T."/>
            <person name="Kadowaki K."/>
            <person name="Sugiura M."/>
            <person name="Burr B."/>
            <person name="Sasaki T."/>
        </authorList>
    </citation>
    <scope>NUCLEOTIDE SEQUENCE [LARGE SCALE GENOMIC DNA]</scope>
    <source>
        <strain evidence="2">cv. Nipponbare</strain>
    </source>
</reference>
<gene>
    <name evidence="1" type="ordered locus">Os09g0458600</name>
</gene>